<dbReference type="PANTHER" id="PTHR12815">
    <property type="entry name" value="SORTING AND ASSEMBLY MACHINERY SAMM50 PROTEIN FAMILY MEMBER"/>
    <property type="match status" value="1"/>
</dbReference>
<evidence type="ECO:0000259" key="6">
    <source>
        <dbReference type="Pfam" id="PF01103"/>
    </source>
</evidence>
<accession>A0A1I7GBT0</accession>
<organism evidence="7 8">
    <name type="scientific">Pustulibacterium marinum</name>
    <dbReference type="NCBI Taxonomy" id="1224947"/>
    <lineage>
        <taxon>Bacteria</taxon>
        <taxon>Pseudomonadati</taxon>
        <taxon>Bacteroidota</taxon>
        <taxon>Flavobacteriia</taxon>
        <taxon>Flavobacteriales</taxon>
        <taxon>Flavobacteriaceae</taxon>
        <taxon>Pustulibacterium</taxon>
    </lineage>
</organism>
<feature type="domain" description="Bacterial surface antigen (D15)" evidence="6">
    <location>
        <begin position="411"/>
        <end position="768"/>
    </location>
</feature>
<evidence type="ECO:0000256" key="4">
    <source>
        <dbReference type="ARBA" id="ARBA00023136"/>
    </source>
</evidence>
<dbReference type="PROSITE" id="PS51257">
    <property type="entry name" value="PROKAR_LIPOPROTEIN"/>
    <property type="match status" value="1"/>
</dbReference>
<comment type="subcellular location">
    <subcellularLocation>
        <location evidence="1">Membrane</location>
    </subcellularLocation>
</comment>
<evidence type="ECO:0000256" key="3">
    <source>
        <dbReference type="ARBA" id="ARBA00022729"/>
    </source>
</evidence>
<evidence type="ECO:0000256" key="2">
    <source>
        <dbReference type="ARBA" id="ARBA00022692"/>
    </source>
</evidence>
<dbReference type="AlphaFoldDB" id="A0A1I7GBT0"/>
<evidence type="ECO:0000313" key="7">
    <source>
        <dbReference type="EMBL" id="SFU45932.1"/>
    </source>
</evidence>
<gene>
    <name evidence="7" type="ORF">SAMN05216480_10479</name>
</gene>
<reference evidence="7 8" key="1">
    <citation type="submission" date="2016-10" db="EMBL/GenBank/DDBJ databases">
        <authorList>
            <person name="de Groot N.N."/>
        </authorList>
    </citation>
    <scope>NUCLEOTIDE SEQUENCE [LARGE SCALE GENOMIC DNA]</scope>
    <source>
        <strain evidence="7 8">CGMCC 1.12333</strain>
    </source>
</reference>
<dbReference type="Gene3D" id="2.40.160.50">
    <property type="entry name" value="membrane protein fhac: a member of the omp85/tpsb transporter family"/>
    <property type="match status" value="1"/>
</dbReference>
<dbReference type="InterPro" id="IPR039910">
    <property type="entry name" value="D15-like"/>
</dbReference>
<evidence type="ECO:0000256" key="1">
    <source>
        <dbReference type="ARBA" id="ARBA00004370"/>
    </source>
</evidence>
<evidence type="ECO:0000313" key="8">
    <source>
        <dbReference type="Proteomes" id="UP000199138"/>
    </source>
</evidence>
<dbReference type="Proteomes" id="UP000199138">
    <property type="component" value="Unassembled WGS sequence"/>
</dbReference>
<keyword evidence="5" id="KW-0998">Cell outer membrane</keyword>
<dbReference type="Pfam" id="PF01103">
    <property type="entry name" value="Omp85"/>
    <property type="match status" value="1"/>
</dbReference>
<keyword evidence="3" id="KW-0732">Signal</keyword>
<dbReference type="EMBL" id="FPBK01000004">
    <property type="protein sequence ID" value="SFU45932.1"/>
    <property type="molecule type" value="Genomic_DNA"/>
</dbReference>
<keyword evidence="8" id="KW-1185">Reference proteome</keyword>
<dbReference type="GO" id="GO:0019867">
    <property type="term" value="C:outer membrane"/>
    <property type="evidence" value="ECO:0007669"/>
    <property type="project" value="InterPro"/>
</dbReference>
<proteinExistence type="predicted"/>
<sequence length="768" mass="87626">MNKRHIYHIGILVGSLWVLYSCAVDKYIPDNEQLYTGAEVTIEKDSVSNEIEDLPEIQTTLEGVLKPEPNTSILGLRPGLHYYYKAQSKEKPGFILRWLNKKYGEEPVYASDVDLTTTENLIKNRLENRGFFQSQISSSLTTNDTTQRGSASYSVKLSTPYTMVNYKLDKDSFPVYEAIKSTMNRPFLREGIRFDLDRMKAERERIDFLLKRKGYYNFNSDFLIFEADTNVYDNKSFDLYLTFKDNVPAKAKIPYKLRQIYVYPNSSASDKEVVYDTVTINNIHFLQDTLYFKPKLLAPYILFKDGQYYNPERSSNTSRRLGSIGNYKFVNIRYKEIDSLQTDSLAYLDTHIYLSPLNKQAVRAELQGVSKSNGFTGPNLALTYSNRNIFKGGEILKISGKVGYETQIASGQDAGLTSTLLGLQADFIYPRMLFPMDLNAKFSYSIPKTTISVAGNYLSRGDLYTLTSANTSFGYTWNANKYVTHTLKPIDISYLKLGNTTEEFEAILDENAYLRRSFEQQFIPGINYQFIYNEMGVSRKKTTFYTEFGFDTAGNTLGLFGNGNSENPDTFLGLEYAQYARFEADLRMHYNIDRKNMIAMRLYGGYGLPYGNSDILPFTKQFFSGGPYSVRAFRIRSLGPGSYNPDYDYDNATASDNTSYFDQSGDIKLEANIEYRYPIFSYLKGAVFADAGNVWLKNDNEALPGGKFSSNFLNEIGVGIGTGLRIDIQSFVIRFDLATPIKKPYYGDNDWNAEFKTFVFNFAIGYPF</sequence>
<dbReference type="RefSeq" id="WP_093024548.1">
    <property type="nucleotide sequence ID" value="NZ_FPBK01000004.1"/>
</dbReference>
<evidence type="ECO:0000256" key="5">
    <source>
        <dbReference type="ARBA" id="ARBA00023237"/>
    </source>
</evidence>
<protein>
    <submittedName>
        <fullName evidence="7">Outer membrane protein assembly factor BamA</fullName>
    </submittedName>
</protein>
<keyword evidence="4" id="KW-0472">Membrane</keyword>
<keyword evidence="2" id="KW-0812">Transmembrane</keyword>
<dbReference type="STRING" id="1224947.SAMN05216480_10479"/>
<dbReference type="InterPro" id="IPR000184">
    <property type="entry name" value="Bac_surfAg_D15"/>
</dbReference>
<name>A0A1I7GBT0_9FLAO</name>
<dbReference type="OrthoDB" id="9814535at2"/>
<dbReference type="PANTHER" id="PTHR12815:SF47">
    <property type="entry name" value="TRANSLOCATION AND ASSEMBLY MODULE SUBUNIT TAMA"/>
    <property type="match status" value="1"/>
</dbReference>